<accession>A0ABM8FYR1</accession>
<keyword evidence="2" id="KW-1185">Reference proteome</keyword>
<protein>
    <submittedName>
        <fullName evidence="1">Uncharacterized protein</fullName>
    </submittedName>
</protein>
<sequence length="80" mass="8417">MDSRLDRLREAADLAWMSAQEAPADKRAPLIAQFRAALAEIDSLVEPEQKAGDGVDEIAARRAARGGATARLGEAAGGSR</sequence>
<organism evidence="1 2">
    <name type="scientific">Paraoerskovia sediminicola</name>
    <dbReference type="NCBI Taxonomy" id="1138587"/>
    <lineage>
        <taxon>Bacteria</taxon>
        <taxon>Bacillati</taxon>
        <taxon>Actinomycetota</taxon>
        <taxon>Actinomycetes</taxon>
        <taxon>Micrococcales</taxon>
        <taxon>Cellulomonadaceae</taxon>
        <taxon>Paraoerskovia</taxon>
    </lineage>
</organism>
<dbReference type="Proteomes" id="UP001321475">
    <property type="component" value="Chromosome"/>
</dbReference>
<proteinExistence type="predicted"/>
<evidence type="ECO:0000313" key="2">
    <source>
        <dbReference type="Proteomes" id="UP001321475"/>
    </source>
</evidence>
<gene>
    <name evidence="1" type="ORF">GCM10025865_01100</name>
</gene>
<reference evidence="2" key="1">
    <citation type="journal article" date="2019" name="Int. J. Syst. Evol. Microbiol.">
        <title>The Global Catalogue of Microorganisms (GCM) 10K type strain sequencing project: providing services to taxonomists for standard genome sequencing and annotation.</title>
        <authorList>
            <consortium name="The Broad Institute Genomics Platform"/>
            <consortium name="The Broad Institute Genome Sequencing Center for Infectious Disease"/>
            <person name="Wu L."/>
            <person name="Ma J."/>
        </authorList>
    </citation>
    <scope>NUCLEOTIDE SEQUENCE [LARGE SCALE GENOMIC DNA]</scope>
    <source>
        <strain evidence="2">NBRC 108565</strain>
    </source>
</reference>
<dbReference type="EMBL" id="AP027729">
    <property type="protein sequence ID" value="BDZ40811.1"/>
    <property type="molecule type" value="Genomic_DNA"/>
</dbReference>
<name>A0ABM8FYR1_9CELL</name>
<evidence type="ECO:0000313" key="1">
    <source>
        <dbReference type="EMBL" id="BDZ40811.1"/>
    </source>
</evidence>